<dbReference type="SUPFAM" id="SSF56281">
    <property type="entry name" value="Metallo-hydrolase/oxidoreductase"/>
    <property type="match status" value="1"/>
</dbReference>
<name>A0A8S5T9C3_9CAUD</name>
<dbReference type="Gene3D" id="3.60.15.10">
    <property type="entry name" value="Ribonuclease Z/Hydroxyacylglutathione hydrolase-like"/>
    <property type="match status" value="1"/>
</dbReference>
<keyword evidence="2" id="KW-0899">Viral immunoevasion</keyword>
<keyword evidence="1" id="KW-0945">Host-virus interaction</keyword>
<dbReference type="SMART" id="SM00849">
    <property type="entry name" value="Lactamase_B"/>
    <property type="match status" value="1"/>
</dbReference>
<reference evidence="6" key="1">
    <citation type="journal article" date="2021" name="Proc. Natl. Acad. Sci. U.S.A.">
        <title>A Catalog of Tens of Thousands of Viruses from Human Metagenomes Reveals Hidden Associations with Chronic Diseases.</title>
        <authorList>
            <person name="Tisza M.J."/>
            <person name="Buck C.B."/>
        </authorList>
    </citation>
    <scope>NUCLEOTIDE SEQUENCE</scope>
    <source>
        <strain evidence="6">CtGz830</strain>
    </source>
</reference>
<dbReference type="InterPro" id="IPR001279">
    <property type="entry name" value="Metallo-B-lactamas"/>
</dbReference>
<dbReference type="Pfam" id="PF12706">
    <property type="entry name" value="Lactamase_B_2"/>
    <property type="match status" value="1"/>
</dbReference>
<evidence type="ECO:0000259" key="5">
    <source>
        <dbReference type="SMART" id="SM00849"/>
    </source>
</evidence>
<feature type="domain" description="Metallo-beta-lactamase" evidence="5">
    <location>
        <begin position="11"/>
        <end position="187"/>
    </location>
</feature>
<evidence type="ECO:0000256" key="3">
    <source>
        <dbReference type="ARBA" id="ARBA00034293"/>
    </source>
</evidence>
<sequence length="238" mass="27210">MDIEILASGSKGNCYKIKTNGTTLLIECGISLKEIQKKLKFKMHEIDACLISHSHRDHAKAVKDMLKSGIDCYMTYGTAEELGVLNHHRTKIFNHNGNYVYVNEMINNVYVKAFHTVHDTKEPIGFVIADDEDNKLVFITDTAYSPYKIFGMTHLMIECNYVKKTLDENTNQGLLNLDLRNRIIQNHMSLETVIDFLKANDLSKLKKIYVMHLSEHNSDEELIKSEIQKITGKSVVIC</sequence>
<evidence type="ECO:0000256" key="4">
    <source>
        <dbReference type="ARBA" id="ARBA00034308"/>
    </source>
</evidence>
<dbReference type="InterPro" id="IPR036866">
    <property type="entry name" value="RibonucZ/Hydroxyglut_hydro"/>
</dbReference>
<evidence type="ECO:0000256" key="2">
    <source>
        <dbReference type="ARBA" id="ARBA00023280"/>
    </source>
</evidence>
<dbReference type="GO" id="GO:0052170">
    <property type="term" value="P:symbiont-mediated suppression of host innate immune response"/>
    <property type="evidence" value="ECO:0007669"/>
    <property type="project" value="UniProtKB-KW"/>
</dbReference>
<dbReference type="EMBL" id="BK032780">
    <property type="protein sequence ID" value="DAF59933.1"/>
    <property type="molecule type" value="Genomic_DNA"/>
</dbReference>
<comment type="similarity">
    <text evidence="4">Belongs to the anti-Pycsar protein Apyc1 family.</text>
</comment>
<evidence type="ECO:0000256" key="1">
    <source>
        <dbReference type="ARBA" id="ARBA00022632"/>
    </source>
</evidence>
<dbReference type="PANTHER" id="PTHR47619">
    <property type="entry name" value="METALLO-HYDROLASE YYCJ-RELATED"/>
    <property type="match status" value="1"/>
</dbReference>
<accession>A0A8S5T9C3</accession>
<dbReference type="InterPro" id="IPR052533">
    <property type="entry name" value="WalJ/YycJ-like"/>
</dbReference>
<comment type="function">
    <text evidence="3">Counteracts the host Pycsar antiviral defense system. Phosphodiesterase that enables metal-dependent hydrolysis of host cyclic nucleotide Pycsar defense signals such as cCMP and cUMP.</text>
</comment>
<evidence type="ECO:0000313" key="6">
    <source>
        <dbReference type="EMBL" id="DAF59933.1"/>
    </source>
</evidence>
<keyword evidence="1" id="KW-1090">Inhibition of host innate immune response by virus</keyword>
<proteinExistence type="inferred from homology"/>
<protein>
    <submittedName>
        <fullName evidence="6">YycJ-like MBL-fold protein</fullName>
    </submittedName>
</protein>
<organism evidence="6">
    <name type="scientific">Siphoviridae sp. ctGz830</name>
    <dbReference type="NCBI Taxonomy" id="2827825"/>
    <lineage>
        <taxon>Viruses</taxon>
        <taxon>Duplodnaviria</taxon>
        <taxon>Heunggongvirae</taxon>
        <taxon>Uroviricota</taxon>
        <taxon>Caudoviricetes</taxon>
    </lineage>
</organism>
<dbReference type="PANTHER" id="PTHR47619:SF1">
    <property type="entry name" value="EXODEOXYRIBONUCLEASE WALJ"/>
    <property type="match status" value="1"/>
</dbReference>